<reference evidence="1 2" key="1">
    <citation type="journal article" date="2013" name="Mar. Genomics">
        <title>Expression of sulfatases in Rhodopirellula baltica and the diversity of sulfatases in the genus Rhodopirellula.</title>
        <authorList>
            <person name="Wegner C.E."/>
            <person name="Richter-Heitmann T."/>
            <person name="Klindworth A."/>
            <person name="Klockow C."/>
            <person name="Richter M."/>
            <person name="Achstetter T."/>
            <person name="Glockner F.O."/>
            <person name="Harder J."/>
        </authorList>
    </citation>
    <scope>NUCLEOTIDE SEQUENCE [LARGE SCALE GENOMIC DNA]</scope>
    <source>
        <strain evidence="1 2">SWK14</strain>
    </source>
</reference>
<dbReference type="PATRIC" id="fig|993516.3.peg.3604"/>
<comment type="caution">
    <text evidence="1">The sequence shown here is derived from an EMBL/GenBank/DDBJ whole genome shotgun (WGS) entry which is preliminary data.</text>
</comment>
<name>L7CGF1_RHOBT</name>
<dbReference type="Proteomes" id="UP000010959">
    <property type="component" value="Unassembled WGS sequence"/>
</dbReference>
<organism evidence="1 2">
    <name type="scientific">Rhodopirellula baltica SWK14</name>
    <dbReference type="NCBI Taxonomy" id="993516"/>
    <lineage>
        <taxon>Bacteria</taxon>
        <taxon>Pseudomonadati</taxon>
        <taxon>Planctomycetota</taxon>
        <taxon>Planctomycetia</taxon>
        <taxon>Pirellulales</taxon>
        <taxon>Pirellulaceae</taxon>
        <taxon>Rhodopirellula</taxon>
    </lineage>
</organism>
<accession>L7CGF1</accession>
<proteinExistence type="predicted"/>
<protein>
    <submittedName>
        <fullName evidence="1">Uncharacterized protein</fullName>
    </submittedName>
</protein>
<dbReference type="AlphaFoldDB" id="L7CGF1"/>
<evidence type="ECO:0000313" key="2">
    <source>
        <dbReference type="Proteomes" id="UP000010959"/>
    </source>
</evidence>
<gene>
    <name evidence="1" type="ORF">RBSWK_03380</name>
</gene>
<dbReference type="EMBL" id="AMWG01000094">
    <property type="protein sequence ID" value="ELP32692.1"/>
    <property type="molecule type" value="Genomic_DNA"/>
</dbReference>
<sequence length="53" mass="5832">MEEKPSGCNSADLFHGRDLIKNGAVESQPTLRSEATEATNRPGLLFNSKWLIT</sequence>
<evidence type="ECO:0000313" key="1">
    <source>
        <dbReference type="EMBL" id="ELP32692.1"/>
    </source>
</evidence>